<evidence type="ECO:0000256" key="1">
    <source>
        <dbReference type="SAM" id="SignalP"/>
    </source>
</evidence>
<keyword evidence="3" id="KW-0378">Hydrolase</keyword>
<sequence length="294" mass="33149">MKLWRNSTLKLKKYCALAALGFAGSASAHHLKITTWNLDWLTERPAHDAALPDDVARRDPNDFDRLARYARQLDSDVIGIEEVDGAQVAQRVFPTDRYRLIVSWEPIVQRVGLVVRRDIQAEINPELTDLNVYDSSASHPLRAGLDVTLTDGQTRFRVLVVHLKTGCWDQPLNERGHSCPILKRQFAVLDNWVLERQDEGVPFIVLGDFNRRLTENDPLMHLLNADAPMLLTTAGRASPCWGGEYFIDHILLGGIAKSWLVPDSLRVMNYRGAQEADRASLSDHCPVSVRLDLP</sequence>
<feature type="domain" description="Endonuclease/exonuclease/phosphatase" evidence="2">
    <location>
        <begin position="35"/>
        <end position="284"/>
    </location>
</feature>
<dbReference type="InterPro" id="IPR005135">
    <property type="entry name" value="Endo/exonuclease/phosphatase"/>
</dbReference>
<dbReference type="EMBL" id="CP014674">
    <property type="protein sequence ID" value="AOX16740.1"/>
    <property type="molecule type" value="Genomic_DNA"/>
</dbReference>
<feature type="signal peptide" evidence="1">
    <location>
        <begin position="1"/>
        <end position="28"/>
    </location>
</feature>
<keyword evidence="3" id="KW-0255">Endonuclease</keyword>
<keyword evidence="1" id="KW-0732">Signal</keyword>
<dbReference type="Gene3D" id="3.60.10.10">
    <property type="entry name" value="Endonuclease/exonuclease/phosphatase"/>
    <property type="match status" value="1"/>
</dbReference>
<name>A0A1D8USX6_9PROT</name>
<accession>A0A1D8USX6</accession>
<dbReference type="InterPro" id="IPR036691">
    <property type="entry name" value="Endo/exonu/phosph_ase_sf"/>
</dbReference>
<dbReference type="SUPFAM" id="SSF56219">
    <property type="entry name" value="DNase I-like"/>
    <property type="match status" value="1"/>
</dbReference>
<keyword evidence="3" id="KW-0540">Nuclease</keyword>
<dbReference type="STRING" id="153496.A0U89_05905"/>
<organism evidence="3 4">
    <name type="scientific">Kozakia baliensis</name>
    <dbReference type="NCBI Taxonomy" id="153496"/>
    <lineage>
        <taxon>Bacteria</taxon>
        <taxon>Pseudomonadati</taxon>
        <taxon>Pseudomonadota</taxon>
        <taxon>Alphaproteobacteria</taxon>
        <taxon>Acetobacterales</taxon>
        <taxon>Acetobacteraceae</taxon>
        <taxon>Kozakia</taxon>
    </lineage>
</organism>
<dbReference type="eggNOG" id="COG3568">
    <property type="taxonomic scope" value="Bacteria"/>
</dbReference>
<dbReference type="OrthoDB" id="395856at2"/>
<proteinExistence type="predicted"/>
<reference evidence="3 4" key="1">
    <citation type="journal article" date="2016" name="Microb. Cell Fact.">
        <title>Dissection of exopolysaccharide biosynthesis in Kozakia baliensis.</title>
        <authorList>
            <person name="Brandt J.U."/>
            <person name="Jakob F."/>
            <person name="Behr J."/>
            <person name="Geissler A.J."/>
            <person name="Vogel R.F."/>
        </authorList>
    </citation>
    <scope>NUCLEOTIDE SEQUENCE [LARGE SCALE GENOMIC DNA]</scope>
    <source>
        <strain evidence="3 4">DSM 14400</strain>
    </source>
</reference>
<dbReference type="Pfam" id="PF03372">
    <property type="entry name" value="Exo_endo_phos"/>
    <property type="match status" value="1"/>
</dbReference>
<gene>
    <name evidence="3" type="ORF">A0U89_05905</name>
</gene>
<dbReference type="KEGG" id="kba:A0U89_05905"/>
<evidence type="ECO:0000313" key="4">
    <source>
        <dbReference type="Proteomes" id="UP000179145"/>
    </source>
</evidence>
<dbReference type="AlphaFoldDB" id="A0A1D8USX6"/>
<evidence type="ECO:0000259" key="2">
    <source>
        <dbReference type="Pfam" id="PF03372"/>
    </source>
</evidence>
<dbReference type="GO" id="GO:0004519">
    <property type="term" value="F:endonuclease activity"/>
    <property type="evidence" value="ECO:0007669"/>
    <property type="project" value="UniProtKB-KW"/>
</dbReference>
<evidence type="ECO:0000313" key="3">
    <source>
        <dbReference type="EMBL" id="AOX16740.1"/>
    </source>
</evidence>
<dbReference type="Proteomes" id="UP000179145">
    <property type="component" value="Chromosome"/>
</dbReference>
<feature type="chain" id="PRO_5009439059" evidence="1">
    <location>
        <begin position="29"/>
        <end position="294"/>
    </location>
</feature>
<keyword evidence="4" id="KW-1185">Reference proteome</keyword>
<protein>
    <submittedName>
        <fullName evidence="3">Endonuclease</fullName>
    </submittedName>
</protein>